<dbReference type="InterPro" id="IPR043502">
    <property type="entry name" value="DNA/RNA_pol_sf"/>
</dbReference>
<organism evidence="3 4">
    <name type="scientific">Gymnodraco acuticeps</name>
    <name type="common">Antarctic dragonfish</name>
    <dbReference type="NCBI Taxonomy" id="8218"/>
    <lineage>
        <taxon>Eukaryota</taxon>
        <taxon>Metazoa</taxon>
        <taxon>Chordata</taxon>
        <taxon>Craniata</taxon>
        <taxon>Vertebrata</taxon>
        <taxon>Euteleostomi</taxon>
        <taxon>Actinopterygii</taxon>
        <taxon>Neopterygii</taxon>
        <taxon>Teleostei</taxon>
        <taxon>Neoteleostei</taxon>
        <taxon>Acanthomorphata</taxon>
        <taxon>Eupercaria</taxon>
        <taxon>Perciformes</taxon>
        <taxon>Notothenioidei</taxon>
        <taxon>Bathydraconidae</taxon>
        <taxon>Gymnodraco</taxon>
    </lineage>
</organism>
<dbReference type="GO" id="GO:0006281">
    <property type="term" value="P:DNA repair"/>
    <property type="evidence" value="ECO:0007669"/>
    <property type="project" value="UniProtKB-ARBA"/>
</dbReference>
<dbReference type="GeneID" id="117549482"/>
<dbReference type="Pfam" id="PF09588">
    <property type="entry name" value="YqaJ"/>
    <property type="match status" value="1"/>
</dbReference>
<name>A0A6P8VLK8_GYMAC</name>
<dbReference type="Gene3D" id="3.90.320.10">
    <property type="match status" value="1"/>
</dbReference>
<dbReference type="OrthoDB" id="1430630at2759"/>
<evidence type="ECO:0000256" key="1">
    <source>
        <dbReference type="SAM" id="MobiDB-lite"/>
    </source>
</evidence>
<evidence type="ECO:0000313" key="4">
    <source>
        <dbReference type="RefSeq" id="XP_034077337.1"/>
    </source>
</evidence>
<dbReference type="SUPFAM" id="SSF56672">
    <property type="entry name" value="DNA/RNA polymerases"/>
    <property type="match status" value="1"/>
</dbReference>
<dbReference type="InParanoid" id="A0A6P8VLK8"/>
<evidence type="ECO:0000313" key="3">
    <source>
        <dbReference type="Proteomes" id="UP000515161"/>
    </source>
</evidence>
<dbReference type="InterPro" id="IPR011604">
    <property type="entry name" value="PDDEXK-like_dom_sf"/>
</dbReference>
<feature type="region of interest" description="Disordered" evidence="1">
    <location>
        <begin position="379"/>
        <end position="398"/>
    </location>
</feature>
<gene>
    <name evidence="4" type="primary">LOC117549482</name>
</gene>
<dbReference type="AlphaFoldDB" id="A0A6P8VLK8"/>
<dbReference type="InterPro" id="IPR019080">
    <property type="entry name" value="YqaJ_viral_recombinase"/>
</dbReference>
<dbReference type="Gene3D" id="3.10.10.10">
    <property type="entry name" value="HIV Type 1 Reverse Transcriptase, subunit A, domain 1"/>
    <property type="match status" value="1"/>
</dbReference>
<protein>
    <submittedName>
        <fullName evidence="4">Uncharacterized protein LOC117549482</fullName>
    </submittedName>
</protein>
<sequence length="398" mass="42860">MALSEEQQRAIQVATTGQRTNPNWHLFRKGRVTASNFGAVLRSKRVTASLIARVLGQQQALDGVLSVQWGTMNECEGVRAFTTATQMQVHESGWWLSQSGLLGASPDGLVGSSAVLETKRKRTSCSSFTKLQGASSWHPDEGGFVSRGLDQASFDNAIHHIRGTHATWPSKTFTGGAGTAPPPGPVFLLRASWTPDGRLLTKRRGSPGKRRALVSRLTSDYSPRTLTPIQVKLGEVEGLSVGRVTSGSEVETKEVTHDHASDLPDLPNVPSCYHNLREVFSKTRASTLPPHRPYDCAIDLLPGAPIPKGRLYSISGPERQSMTDYIDSSLKAGLIRPSSSPAGAGFFFVGKKDGSLRPCIDYSPLNDITVKNRVPCSACPPGPPRPSGKPTIREGGEM</sequence>
<dbReference type="InterPro" id="IPR011335">
    <property type="entry name" value="Restrct_endonuc-II-like"/>
</dbReference>
<dbReference type="KEGG" id="gacu:117549482"/>
<keyword evidence="3" id="KW-1185">Reference proteome</keyword>
<dbReference type="SUPFAM" id="SSF52980">
    <property type="entry name" value="Restriction endonuclease-like"/>
    <property type="match status" value="1"/>
</dbReference>
<proteinExistence type="predicted"/>
<dbReference type="RefSeq" id="XP_034077337.1">
    <property type="nucleotide sequence ID" value="XM_034221446.1"/>
</dbReference>
<feature type="domain" description="YqaJ viral recombinase" evidence="2">
    <location>
        <begin position="23"/>
        <end position="123"/>
    </location>
</feature>
<dbReference type="InterPro" id="IPR032567">
    <property type="entry name" value="RTL1-rel"/>
</dbReference>
<accession>A0A6P8VLK8</accession>
<evidence type="ECO:0000259" key="2">
    <source>
        <dbReference type="Pfam" id="PF09588"/>
    </source>
</evidence>
<dbReference type="Proteomes" id="UP000515161">
    <property type="component" value="Unplaced"/>
</dbReference>
<dbReference type="PANTHER" id="PTHR15503">
    <property type="entry name" value="LDOC1 RELATED"/>
    <property type="match status" value="1"/>
</dbReference>
<dbReference type="PANTHER" id="PTHR15503:SF36">
    <property type="entry name" value="RETROTRANSPOSON GAG-LIKE PROTEIN 5"/>
    <property type="match status" value="1"/>
</dbReference>
<reference evidence="4" key="1">
    <citation type="submission" date="2025-08" db="UniProtKB">
        <authorList>
            <consortium name="RefSeq"/>
        </authorList>
    </citation>
    <scope>IDENTIFICATION</scope>
</reference>